<gene>
    <name evidence="1" type="ORF">EYR15_01425</name>
</gene>
<keyword evidence="2" id="KW-1185">Reference proteome</keyword>
<organism evidence="1 2">
    <name type="scientific">Hansschlegelia quercus</name>
    <dbReference type="NCBI Taxonomy" id="2528245"/>
    <lineage>
        <taxon>Bacteria</taxon>
        <taxon>Pseudomonadati</taxon>
        <taxon>Pseudomonadota</taxon>
        <taxon>Alphaproteobacteria</taxon>
        <taxon>Hyphomicrobiales</taxon>
        <taxon>Methylopilaceae</taxon>
        <taxon>Hansschlegelia</taxon>
    </lineage>
</organism>
<protein>
    <submittedName>
        <fullName evidence="1">Uncharacterized protein</fullName>
    </submittedName>
</protein>
<sequence>MRLALSGVTLAAVAFAALTPVVYLNAGGYSADWPEYRRIAVSSEEECAQIIDRAERTLGAAHGMACERVPRWRHVVNLVRAAYERDGASGVGSLAFGGEAQASVAPTR</sequence>
<evidence type="ECO:0000313" key="1">
    <source>
        <dbReference type="EMBL" id="TBN54851.1"/>
    </source>
</evidence>
<dbReference type="AlphaFoldDB" id="A0A4Q9GMZ7"/>
<reference evidence="1 2" key="1">
    <citation type="submission" date="2019-02" db="EMBL/GenBank/DDBJ databases">
        <title>Hansschlegelia quercus sp. nov., a novel methylotrophic bacterium from buds of oak (Quercus robur L.).</title>
        <authorList>
            <person name="Agafonova N.V."/>
            <person name="Kaparullina E.N."/>
            <person name="Grouzdev D.S."/>
            <person name="Doronina N.V."/>
        </authorList>
    </citation>
    <scope>NUCLEOTIDE SEQUENCE [LARGE SCALE GENOMIC DNA]</scope>
    <source>
        <strain evidence="1 2">Dub</strain>
    </source>
</reference>
<dbReference type="OrthoDB" id="9829840at2"/>
<comment type="caution">
    <text evidence="1">The sequence shown here is derived from an EMBL/GenBank/DDBJ whole genome shotgun (WGS) entry which is preliminary data.</text>
</comment>
<dbReference type="RefSeq" id="WP_131001104.1">
    <property type="nucleotide sequence ID" value="NZ_JBHSZR010000002.1"/>
</dbReference>
<proteinExistence type="predicted"/>
<dbReference type="Proteomes" id="UP000291613">
    <property type="component" value="Unassembled WGS sequence"/>
</dbReference>
<evidence type="ECO:0000313" key="2">
    <source>
        <dbReference type="Proteomes" id="UP000291613"/>
    </source>
</evidence>
<name>A0A4Q9GMZ7_9HYPH</name>
<accession>A0A4Q9GMZ7</accession>
<dbReference type="EMBL" id="SIUB01000001">
    <property type="protein sequence ID" value="TBN54851.1"/>
    <property type="molecule type" value="Genomic_DNA"/>
</dbReference>